<feature type="compositionally biased region" description="Low complexity" evidence="1">
    <location>
        <begin position="330"/>
        <end position="343"/>
    </location>
</feature>
<evidence type="ECO:0000256" key="1">
    <source>
        <dbReference type="SAM" id="MobiDB-lite"/>
    </source>
</evidence>
<feature type="compositionally biased region" description="Basic and acidic residues" evidence="1">
    <location>
        <begin position="1534"/>
        <end position="1545"/>
    </location>
</feature>
<accession>A0A1J9QH96</accession>
<reference evidence="3 4" key="1">
    <citation type="submission" date="2015-08" db="EMBL/GenBank/DDBJ databases">
        <title>Emmonsia species relationships and genome sequence.</title>
        <authorList>
            <person name="Cuomo C.A."/>
            <person name="Schwartz I.S."/>
            <person name="Kenyon C."/>
            <person name="De Hoog G.S."/>
            <person name="Govender N.P."/>
            <person name="Botha A."/>
            <person name="Moreno L."/>
            <person name="De Vries M."/>
            <person name="Munoz J.F."/>
            <person name="Stielow J.B."/>
        </authorList>
    </citation>
    <scope>NUCLEOTIDE SEQUENCE [LARGE SCALE GENOMIC DNA]</scope>
    <source>
        <strain evidence="3 4">EI222</strain>
    </source>
</reference>
<feature type="region of interest" description="Disordered" evidence="1">
    <location>
        <begin position="159"/>
        <end position="583"/>
    </location>
</feature>
<keyword evidence="4" id="KW-1185">Reference proteome</keyword>
<evidence type="ECO:0008006" key="5">
    <source>
        <dbReference type="Google" id="ProtNLM"/>
    </source>
</evidence>
<feature type="compositionally biased region" description="Basic and acidic residues" evidence="1">
    <location>
        <begin position="176"/>
        <end position="185"/>
    </location>
</feature>
<feature type="compositionally biased region" description="Low complexity" evidence="1">
    <location>
        <begin position="1392"/>
        <end position="1402"/>
    </location>
</feature>
<feature type="compositionally biased region" description="Low complexity" evidence="1">
    <location>
        <begin position="1148"/>
        <end position="1164"/>
    </location>
</feature>
<organism evidence="3 4">
    <name type="scientific">Blastomyces percursus</name>
    <dbReference type="NCBI Taxonomy" id="1658174"/>
    <lineage>
        <taxon>Eukaryota</taxon>
        <taxon>Fungi</taxon>
        <taxon>Dikarya</taxon>
        <taxon>Ascomycota</taxon>
        <taxon>Pezizomycotina</taxon>
        <taxon>Eurotiomycetes</taxon>
        <taxon>Eurotiomycetidae</taxon>
        <taxon>Onygenales</taxon>
        <taxon>Ajellomycetaceae</taxon>
        <taxon>Blastomyces</taxon>
    </lineage>
</organism>
<feature type="compositionally biased region" description="Low complexity" evidence="1">
    <location>
        <begin position="658"/>
        <end position="673"/>
    </location>
</feature>
<dbReference type="Proteomes" id="UP000242791">
    <property type="component" value="Unassembled WGS sequence"/>
</dbReference>
<feature type="compositionally biased region" description="Low complexity" evidence="1">
    <location>
        <begin position="1421"/>
        <end position="1441"/>
    </location>
</feature>
<feature type="compositionally biased region" description="Basic and acidic residues" evidence="1">
    <location>
        <begin position="718"/>
        <end position="730"/>
    </location>
</feature>
<name>A0A1J9QH96_9EURO</name>
<dbReference type="VEuPathDB" id="FungiDB:ACJ73_00761"/>
<feature type="compositionally biased region" description="Basic and acidic residues" evidence="1">
    <location>
        <begin position="1367"/>
        <end position="1376"/>
    </location>
</feature>
<dbReference type="CDD" id="cd02859">
    <property type="entry name" value="E_set_AMPKbeta_like_N"/>
    <property type="match status" value="1"/>
</dbReference>
<protein>
    <recommendedName>
        <fullName evidence="5">AMP-activated protein kinase glycogen-binding domain-containing protein</fullName>
    </recommendedName>
</protein>
<feature type="compositionally biased region" description="Basic and acidic residues" evidence="1">
    <location>
        <begin position="302"/>
        <end position="328"/>
    </location>
</feature>
<feature type="region of interest" description="Disordered" evidence="1">
    <location>
        <begin position="1643"/>
        <end position="1673"/>
    </location>
</feature>
<feature type="region of interest" description="Disordered" evidence="1">
    <location>
        <begin position="1746"/>
        <end position="1781"/>
    </location>
</feature>
<evidence type="ECO:0000313" key="3">
    <source>
        <dbReference type="EMBL" id="OJD27841.1"/>
    </source>
</evidence>
<feature type="compositionally biased region" description="Low complexity" evidence="1">
    <location>
        <begin position="1106"/>
        <end position="1119"/>
    </location>
</feature>
<feature type="region of interest" description="Disordered" evidence="1">
    <location>
        <begin position="1797"/>
        <end position="1900"/>
    </location>
</feature>
<feature type="compositionally biased region" description="Low complexity" evidence="1">
    <location>
        <begin position="1841"/>
        <end position="1875"/>
    </location>
</feature>
<keyword evidence="2" id="KW-1133">Transmembrane helix</keyword>
<dbReference type="Gene3D" id="2.60.40.10">
    <property type="entry name" value="Immunoglobulins"/>
    <property type="match status" value="1"/>
</dbReference>
<feature type="compositionally biased region" description="Low complexity" evidence="1">
    <location>
        <begin position="1219"/>
        <end position="1238"/>
    </location>
</feature>
<sequence length="1943" mass="202467">MADDTRSTINVTIRRSSKSPAIFLAASFTEPAWEPVELDVRPLPPSASQNTTEQTNGHVPAQFEFSKFFEVAPGKHHYKFREGSEGAWFYDKDIERAVDNEGNETNVLVVELVTATKKPTDSPEKEDTEEVSNGAVVPDARKAEEVKLAKGENIVYVKEPNDASVEPSPSTAVVGEDVRDIKDDETPAGSSEKVETVGNNPDDGPSLADTTIGPDVLKADASEAAATEDVTTKQVVADHAQPTTPAQDTEILDEPPAAEKNDGSGAETASKPVPDVSKNPVENSHESLADPPSKPRANENPILEKEPEHPQMENNRVEAIESVEKDGDTTPDADTTAEPTETEPVADKGTSCDDPSPAPEPTETPEPTFQEVVTESAVENKDNAPEAEKPLEIDKEGPAGDSSQPTEITSDIKPQYAEQKTVEPPVEPAMLTSDEVPDSAPAPAKEPEEPTEPVQPVEPSTAVDTPADPEPAHADVVVAEKIPLTNGHDKKETADEPVEAEPSIQQLSETTSNPGIAEPDTTADTISENKAEELVVPAPLEATSPESEQLISKEEVSQAENITDGAEPQEAQADKEEMVETDKPAVDVAEPIAEAAVNDVIPTQPAEGSADPEQQKAEEPLSAVAPEESESESSKPVNDVVSVEDVATKSVDDGTSDTLAIEETSAAELATAAPDTPVVSEATPGQEVTSTPEVPVALETEEPQVSKSEEAAIPEPESVEKQDDSSKPEELDATEVADESAASKPAEELVAAETQDDTVPEPEPASQPDSSSAPAAPDTPVATKEPEIPKSTEDTVPEAKVDSGEKPVEPVVPVETPTAVADEPESSEPAVDAATAESCAPVPETEVVGDHTPEEPVEPEASKSIDNADPTADSTPDVAPVVAGESAIVEAQAAPELSEDPEPKPADPVQAEPATADVPESEVEPIEPETSQPINEMVPEPEHALQSTTSDGLNAPIEIAQPGTSNASDDTVPEAAEPAEPAEPEPTTSEAAEASVKATESETAQPADDVASEAAEIAEPAKPADAELVTETVTVETPDAPEDTQEREAVEPAKDAIAQPEPEPAAATITPDTAQAPEEPPQPETYADADNAVIQPAKSEPEPATEAYVSEAAEAPAESVKPEESEASEASEAVNNDVTEPESVAEGTASVAPEASAEPTAPEALPVADEALVEPTVEAEVDSTSPDSEKTVEEAVVEPESIASVEEQEVVESEDKAAAPDTTPADAPDASEASTSPAVQEGEAGIATSTVLESNVREEATPVAVEDVDTRASVQEPETLQASEAHVTCAASEPASGNDPKATEAPVPAQEPEDKNTEIPTPTAEPEVSKATNDAVPDHAVEEVATNDNLADSTNAQPDTIVTELPVIKERVEDATKPVIADEPLASEPEEPISNPEPIAAEQPDDAIPDEPKVAPPEAGATVTEPETNEPNEVTETAVEPEIVEPEAVETERPTVNSATPAELPQQADASAEIAQGIPEPPAEKSSTDLEITPCAELVSETVSTSEPVTEHEPEDVTEPTTAVAIATETDASASKDLEAPEISEHVQISSVEPAGKEDGLEPPTGTAALEPSATGIVTDELEESSRSAEEPAAPALDEVPESQEPEAPKQFAVEIVQPASLNTANYPLIETPIVGSMREPVVADDKQEPVKEAPPETQAKPELEVPDAPSEEQIVEVNGTTPKASLEDVPQEPIEESAAANVAAATLATAVVGAGITQLVSDTKEPVADKYIPSPIGEAPAEVVTSAVEASSSSIPEATPSDKDMLSAKANTDKAVVNGNKPAPVLEADVDAAENVFAPAKAQEEPLAKAAEPVEPPKQPAAEPSTKNAEIEAPVTTAISQTEPISSESTEPEPTTKPSESSTADSTTATTELSPALAATKPAGSGGPDGSRPPTAGNLSATSITIHKRENFFKALWHTIFTSFFGGFFSVFRRGRRDTPRQ</sequence>
<feature type="compositionally biased region" description="Low complexity" evidence="1">
    <location>
        <begin position="1746"/>
        <end position="1759"/>
    </location>
</feature>
<feature type="transmembrane region" description="Helical" evidence="2">
    <location>
        <begin position="1916"/>
        <end position="1933"/>
    </location>
</feature>
<feature type="compositionally biased region" description="Polar residues" evidence="1">
    <location>
        <begin position="1272"/>
        <end position="1282"/>
    </location>
</feature>
<feature type="compositionally biased region" description="Polar residues" evidence="1">
    <location>
        <begin position="1346"/>
        <end position="1360"/>
    </location>
</feature>
<feature type="compositionally biased region" description="Polar residues" evidence="1">
    <location>
        <begin position="503"/>
        <end position="514"/>
    </location>
</feature>
<feature type="compositionally biased region" description="Basic and acidic residues" evidence="1">
    <location>
        <begin position="572"/>
        <end position="583"/>
    </location>
</feature>
<keyword evidence="2" id="KW-0472">Membrane</keyword>
<feature type="compositionally biased region" description="Low complexity" evidence="1">
    <location>
        <begin position="1012"/>
        <end position="1037"/>
    </location>
</feature>
<comment type="caution">
    <text evidence="3">The sequence shown here is derived from an EMBL/GenBank/DDBJ whole genome shotgun (WGS) entry which is preliminary data.</text>
</comment>
<feature type="compositionally biased region" description="Low complexity" evidence="1">
    <location>
        <begin position="1055"/>
        <end position="1077"/>
    </location>
</feature>
<dbReference type="OrthoDB" id="5350410at2759"/>
<feature type="compositionally biased region" description="Basic and acidic residues" evidence="1">
    <location>
        <begin position="1643"/>
        <end position="1664"/>
    </location>
</feature>
<keyword evidence="2" id="KW-0812">Transmembrane</keyword>
<feature type="compositionally biased region" description="Low complexity" evidence="1">
    <location>
        <begin position="809"/>
        <end position="821"/>
    </location>
</feature>
<dbReference type="EMBL" id="LGTZ01000058">
    <property type="protein sequence ID" value="OJD27841.1"/>
    <property type="molecule type" value="Genomic_DNA"/>
</dbReference>
<feature type="compositionally biased region" description="Basic and acidic residues" evidence="1">
    <location>
        <begin position="1044"/>
        <end position="1054"/>
    </location>
</feature>
<feature type="compositionally biased region" description="Basic and acidic residues" evidence="1">
    <location>
        <begin position="378"/>
        <end position="398"/>
    </location>
</feature>
<dbReference type="STRING" id="1658174.A0A1J9QH96"/>
<evidence type="ECO:0000313" key="4">
    <source>
        <dbReference type="Proteomes" id="UP000242791"/>
    </source>
</evidence>
<evidence type="ECO:0000256" key="2">
    <source>
        <dbReference type="SAM" id="Phobius"/>
    </source>
</evidence>
<feature type="compositionally biased region" description="Low complexity" evidence="1">
    <location>
        <begin position="764"/>
        <end position="778"/>
    </location>
</feature>
<feature type="compositionally biased region" description="Low complexity" evidence="1">
    <location>
        <begin position="973"/>
        <end position="995"/>
    </location>
</feature>
<gene>
    <name evidence="3" type="ORF">ACJ73_00761</name>
</gene>
<feature type="region of interest" description="Disordered" evidence="1">
    <location>
        <begin position="598"/>
        <end position="1610"/>
    </location>
</feature>
<feature type="compositionally biased region" description="Basic and acidic residues" evidence="1">
    <location>
        <begin position="784"/>
        <end position="808"/>
    </location>
</feature>
<proteinExistence type="predicted"/>
<dbReference type="InterPro" id="IPR013783">
    <property type="entry name" value="Ig-like_fold"/>
</dbReference>